<dbReference type="Proteomes" id="UP001434883">
    <property type="component" value="Unassembled WGS sequence"/>
</dbReference>
<evidence type="ECO:0000313" key="2">
    <source>
        <dbReference type="Proteomes" id="UP001434883"/>
    </source>
</evidence>
<name>A0ABV0S1B9_9TELE</name>
<keyword evidence="2" id="KW-1185">Reference proteome</keyword>
<protein>
    <submittedName>
        <fullName evidence="1">Uncharacterized protein</fullName>
    </submittedName>
</protein>
<dbReference type="EMBL" id="JAHRIN010065988">
    <property type="protein sequence ID" value="MEQ2214049.1"/>
    <property type="molecule type" value="Genomic_DNA"/>
</dbReference>
<reference evidence="1 2" key="1">
    <citation type="submission" date="2021-06" db="EMBL/GenBank/DDBJ databases">
        <authorList>
            <person name="Palmer J.M."/>
        </authorList>
    </citation>
    <scope>NUCLEOTIDE SEQUENCE [LARGE SCALE GENOMIC DNA]</scope>
    <source>
        <strain evidence="1 2">XC_2019</strain>
        <tissue evidence="1">Muscle</tissue>
    </source>
</reference>
<comment type="caution">
    <text evidence="1">The sequence shown here is derived from an EMBL/GenBank/DDBJ whole genome shotgun (WGS) entry which is preliminary data.</text>
</comment>
<gene>
    <name evidence="1" type="ORF">XENOCAPTIV_027489</name>
</gene>
<organism evidence="1 2">
    <name type="scientific">Xenoophorus captivus</name>
    <dbReference type="NCBI Taxonomy" id="1517983"/>
    <lineage>
        <taxon>Eukaryota</taxon>
        <taxon>Metazoa</taxon>
        <taxon>Chordata</taxon>
        <taxon>Craniata</taxon>
        <taxon>Vertebrata</taxon>
        <taxon>Euteleostomi</taxon>
        <taxon>Actinopterygii</taxon>
        <taxon>Neopterygii</taxon>
        <taxon>Teleostei</taxon>
        <taxon>Neoteleostei</taxon>
        <taxon>Acanthomorphata</taxon>
        <taxon>Ovalentaria</taxon>
        <taxon>Atherinomorphae</taxon>
        <taxon>Cyprinodontiformes</taxon>
        <taxon>Goodeidae</taxon>
        <taxon>Xenoophorus</taxon>
    </lineage>
</organism>
<proteinExistence type="predicted"/>
<accession>A0ABV0S1B9</accession>
<sequence>MESSSQVLLIECTKFWQFAALEHRGMCMQLNTCQVRKTSAMSLEKQLCLPINLGRIASHLDIWTSFAGDEVYSQVENIYFSCLSSQGWMSSIFTQRFIQVVHSTGKNRSSISDYSPHLAC</sequence>
<evidence type="ECO:0000313" key="1">
    <source>
        <dbReference type="EMBL" id="MEQ2214049.1"/>
    </source>
</evidence>